<evidence type="ECO:0000313" key="2">
    <source>
        <dbReference type="Proteomes" id="UP000276133"/>
    </source>
</evidence>
<accession>A0A3M7RG15</accession>
<sequence>MDLETISELINSGDIDKIANLMKAHRLISSTAPYCKKDNKLMKWDTKASLTDKYIWRCSTCGCSKSIRYNSFFSEFDVGLVKMLKIFLHWCFQMFEKDIKDLVGVSIPTISKISQRLRLICLKDFDKANIRLGGDGLIVEIDESLFIRVKHHKGKDLKREQIWVFGVYERESHRCLSGAAGAALDLIAKTNNFNVDVDDVKNLAIGLETLKVDESMDIEFVVDDDEDSPLGEF</sequence>
<name>A0A3M7RG15_BRAPC</name>
<dbReference type="AlphaFoldDB" id="A0A3M7RG15"/>
<reference evidence="1 2" key="1">
    <citation type="journal article" date="2018" name="Sci. Rep.">
        <title>Genomic signatures of local adaptation to the degree of environmental predictability in rotifers.</title>
        <authorList>
            <person name="Franch-Gras L."/>
            <person name="Hahn C."/>
            <person name="Garcia-Roger E.M."/>
            <person name="Carmona M.J."/>
            <person name="Serra M."/>
            <person name="Gomez A."/>
        </authorList>
    </citation>
    <scope>NUCLEOTIDE SEQUENCE [LARGE SCALE GENOMIC DNA]</scope>
    <source>
        <strain evidence="1">HYR1</strain>
    </source>
</reference>
<dbReference type="InterPro" id="IPR053164">
    <property type="entry name" value="IS1016-like_transposase"/>
</dbReference>
<proteinExistence type="predicted"/>
<comment type="caution">
    <text evidence="1">The sequence shown here is derived from an EMBL/GenBank/DDBJ whole genome shotgun (WGS) entry which is preliminary data.</text>
</comment>
<organism evidence="1 2">
    <name type="scientific">Brachionus plicatilis</name>
    <name type="common">Marine rotifer</name>
    <name type="synonym">Brachionus muelleri</name>
    <dbReference type="NCBI Taxonomy" id="10195"/>
    <lineage>
        <taxon>Eukaryota</taxon>
        <taxon>Metazoa</taxon>
        <taxon>Spiralia</taxon>
        <taxon>Gnathifera</taxon>
        <taxon>Rotifera</taxon>
        <taxon>Eurotatoria</taxon>
        <taxon>Monogononta</taxon>
        <taxon>Pseudotrocha</taxon>
        <taxon>Ploima</taxon>
        <taxon>Brachionidae</taxon>
        <taxon>Brachionus</taxon>
    </lineage>
</organism>
<keyword evidence="2" id="KW-1185">Reference proteome</keyword>
<evidence type="ECO:0000313" key="1">
    <source>
        <dbReference type="EMBL" id="RNA22441.1"/>
    </source>
</evidence>
<dbReference type="PANTHER" id="PTHR47163:SF2">
    <property type="entry name" value="SI:DKEY-17M8.2"/>
    <property type="match status" value="1"/>
</dbReference>
<protein>
    <submittedName>
        <fullName evidence="1">Transposase</fullName>
    </submittedName>
</protein>
<gene>
    <name evidence="1" type="ORF">BpHYR1_002992</name>
</gene>
<dbReference type="OrthoDB" id="6611246at2759"/>
<dbReference type="Proteomes" id="UP000276133">
    <property type="component" value="Unassembled WGS sequence"/>
</dbReference>
<dbReference type="EMBL" id="REGN01003451">
    <property type="protein sequence ID" value="RNA22441.1"/>
    <property type="molecule type" value="Genomic_DNA"/>
</dbReference>
<dbReference type="PANTHER" id="PTHR47163">
    <property type="entry name" value="DDE_TNP_IS1595 DOMAIN-CONTAINING PROTEIN"/>
    <property type="match status" value="1"/>
</dbReference>